<dbReference type="PANTHER" id="PTHR14002">
    <property type="entry name" value="ENDOGLIN/TGF-BETA RECEPTOR TYPE III"/>
    <property type="match status" value="1"/>
</dbReference>
<reference evidence="4" key="1">
    <citation type="submission" date="2025-08" db="UniProtKB">
        <authorList>
            <consortium name="Ensembl"/>
        </authorList>
    </citation>
    <scope>IDENTIFICATION</scope>
</reference>
<organism evidence="4 5">
    <name type="scientific">Monopterus albus</name>
    <name type="common">Swamp eel</name>
    <dbReference type="NCBI Taxonomy" id="43700"/>
    <lineage>
        <taxon>Eukaryota</taxon>
        <taxon>Metazoa</taxon>
        <taxon>Chordata</taxon>
        <taxon>Craniata</taxon>
        <taxon>Vertebrata</taxon>
        <taxon>Euteleostomi</taxon>
        <taxon>Actinopterygii</taxon>
        <taxon>Neopterygii</taxon>
        <taxon>Teleostei</taxon>
        <taxon>Neoteleostei</taxon>
        <taxon>Acanthomorphata</taxon>
        <taxon>Anabantaria</taxon>
        <taxon>Synbranchiformes</taxon>
        <taxon>Synbranchidae</taxon>
        <taxon>Monopterus</taxon>
    </lineage>
</organism>
<evidence type="ECO:0000256" key="2">
    <source>
        <dbReference type="ARBA" id="ARBA00023157"/>
    </source>
</evidence>
<keyword evidence="2" id="KW-1015">Disulfide bond</keyword>
<dbReference type="InterPro" id="IPR001507">
    <property type="entry name" value="ZP_dom"/>
</dbReference>
<dbReference type="AlphaFoldDB" id="A0A3Q3K352"/>
<evidence type="ECO:0000313" key="5">
    <source>
        <dbReference type="Proteomes" id="UP000261600"/>
    </source>
</evidence>
<keyword evidence="5" id="KW-1185">Reference proteome</keyword>
<dbReference type="PROSITE" id="PS51034">
    <property type="entry name" value="ZP_2"/>
    <property type="match status" value="1"/>
</dbReference>
<name>A0A3Q3K352_MONAL</name>
<dbReference type="PANTHER" id="PTHR14002:SF21">
    <property type="entry name" value="SI:CH211-103F14.3-RELATED"/>
    <property type="match status" value="1"/>
</dbReference>
<feature type="domain" description="ZP" evidence="3">
    <location>
        <begin position="20"/>
        <end position="301"/>
    </location>
</feature>
<protein>
    <recommendedName>
        <fullName evidence="3">ZP domain-containing protein</fullName>
    </recommendedName>
</protein>
<dbReference type="InterPro" id="IPR042235">
    <property type="entry name" value="ZP-C_dom"/>
</dbReference>
<dbReference type="InterPro" id="IPR055355">
    <property type="entry name" value="ZP-C"/>
</dbReference>
<evidence type="ECO:0000256" key="1">
    <source>
        <dbReference type="ARBA" id="ARBA00022729"/>
    </source>
</evidence>
<dbReference type="SMART" id="SM00241">
    <property type="entry name" value="ZP"/>
    <property type="match status" value="1"/>
</dbReference>
<dbReference type="Proteomes" id="UP000261600">
    <property type="component" value="Unplaced"/>
</dbReference>
<dbReference type="Gene3D" id="2.60.40.4100">
    <property type="entry name" value="Zona pellucida, ZP-C domain"/>
    <property type="match status" value="1"/>
</dbReference>
<sequence>MLFTTVDYLASVTRLWLIGVVRSSGFSTKIDKVSKYHNKLTVLLLLPCLLILNNNLNPGCNGTLDTSVSPPVVRFTFPINLTNACGSSFKTVSAAGTDLFSDFSNIQTVSVCGMVKSFDPTTGTVTYNTELKYYYSCSYPLEYILNNTEVDVTGQSIAATLNNGSFLSTLSMKLFSDTTYTTPLLMPSTGILMRTNVYVEVKATNLTTQYNVLLDRCYASISALPSNSTYFNLFVPCTNDRMTTMLVNGMNQSARFYFPAFRFLEQQNQSVSTYYLHCITRLCEPNSCAAFKQCSGTRRKRAADGTDDTSVTKPYTISSPAIVTQADTPLSNQNLKNAENNAGTTTKLGVSVGILAVACENYVVQITKYEIWAKPALVKYISTTDLSDTQ</sequence>
<evidence type="ECO:0000259" key="3">
    <source>
        <dbReference type="PROSITE" id="PS51034"/>
    </source>
</evidence>
<dbReference type="Ensembl" id="ENSMALT00000024101.1">
    <property type="protein sequence ID" value="ENSMALP00000023650.1"/>
    <property type="gene ID" value="ENSMALG00000016497.1"/>
</dbReference>
<proteinExistence type="predicted"/>
<reference evidence="4" key="2">
    <citation type="submission" date="2025-09" db="UniProtKB">
        <authorList>
            <consortium name="Ensembl"/>
        </authorList>
    </citation>
    <scope>IDENTIFICATION</scope>
</reference>
<keyword evidence="1" id="KW-0732">Signal</keyword>
<evidence type="ECO:0000313" key="4">
    <source>
        <dbReference type="Ensembl" id="ENSMALP00000023650.1"/>
    </source>
</evidence>
<accession>A0A3Q3K352</accession>
<dbReference type="Pfam" id="PF00100">
    <property type="entry name" value="Zona_pellucida"/>
    <property type="match status" value="1"/>
</dbReference>